<organism evidence="1 2">
    <name type="scientific">Halorubrum distributum JCM 9100</name>
    <dbReference type="NCBI Taxonomy" id="1227467"/>
    <lineage>
        <taxon>Archaea</taxon>
        <taxon>Methanobacteriati</taxon>
        <taxon>Methanobacteriota</taxon>
        <taxon>Stenosarchaea group</taxon>
        <taxon>Halobacteria</taxon>
        <taxon>Halobacteriales</taxon>
        <taxon>Haloferacaceae</taxon>
        <taxon>Halorubrum</taxon>
        <taxon>Halorubrum distributum group</taxon>
    </lineage>
</organism>
<keyword evidence="2" id="KW-1185">Reference proteome</keyword>
<evidence type="ECO:0000313" key="1">
    <source>
        <dbReference type="EMBL" id="ELZ52343.1"/>
    </source>
</evidence>
<name>M0EZ43_9EURY</name>
<dbReference type="AlphaFoldDB" id="M0EZ43"/>
<protein>
    <submittedName>
        <fullName evidence="1">Uncharacterized protein</fullName>
    </submittedName>
</protein>
<evidence type="ECO:0000313" key="2">
    <source>
        <dbReference type="Proteomes" id="UP000011526"/>
    </source>
</evidence>
<reference evidence="1 2" key="1">
    <citation type="journal article" date="2014" name="PLoS Genet.">
        <title>Phylogenetically driven sequencing of extremely halophilic archaea reveals strategies for static and dynamic osmo-response.</title>
        <authorList>
            <person name="Becker E.A."/>
            <person name="Seitzer P.M."/>
            <person name="Tritt A."/>
            <person name="Larsen D."/>
            <person name="Krusor M."/>
            <person name="Yao A.I."/>
            <person name="Wu D."/>
            <person name="Madern D."/>
            <person name="Eisen J.A."/>
            <person name="Darling A.E."/>
            <person name="Facciotti M.T."/>
        </authorList>
    </citation>
    <scope>NUCLEOTIDE SEQUENCE [LARGE SCALE GENOMIC DNA]</scope>
    <source>
        <strain evidence="1 2">JCM 9100</strain>
    </source>
</reference>
<accession>M0EZ43</accession>
<dbReference type="Proteomes" id="UP000011526">
    <property type="component" value="Unassembled WGS sequence"/>
</dbReference>
<sequence length="67" mass="7555">MLHEGITVLADVVKRPIFTDRTSTRKVFKILDMSEFLPSETGDQVVPVTSTPDKRTRIETVHSAVEQ</sequence>
<gene>
    <name evidence="1" type="ORF">C465_01996</name>
</gene>
<proteinExistence type="predicted"/>
<dbReference type="EMBL" id="AOJM01000023">
    <property type="protein sequence ID" value="ELZ52343.1"/>
    <property type="molecule type" value="Genomic_DNA"/>
</dbReference>
<comment type="caution">
    <text evidence="1">The sequence shown here is derived from an EMBL/GenBank/DDBJ whole genome shotgun (WGS) entry which is preliminary data.</text>
</comment>